<protein>
    <submittedName>
        <fullName evidence="1">Uncharacterized protein</fullName>
    </submittedName>
</protein>
<sequence>MPNPPNHPSLDPNAHSPIHRLRRLVVGPAASCPTAAAPAFPARSPRRPSAALVADGAGKGSGAGEGEGGLRGDYSDDSDEEGLYRPPTPADRPGPPPPPAGGQRTLVDRLHFADGHHLGAQNVDAPLGRLWRWMYGVEPPAAAARFRGGADPDHHHDGDGDNGVHPFPPPPPCSPATPSLRGGDCFGGDDYGQRVFRWDGKDWSEGNLRGGREVVGSRGFRSLGEGSRRGRVERLDWDCGFEGGDEDEERGCGHERDHSRSHGHDHGHDGHCGCEHDDEHGNDQEHQHDHGSGCGCGSDHGHDHENQDEPPRRFQPLRRVSRLARSLPRKRPGRQDAVHVDRAEWQRRWASSAAPKTASPTTTAAPHEIPSSPDPSPTSPSPDSWTAADKTRAQPPDPSPALREALRLLDAARLLLAGPPHHLHHPAVRAAPVPLAEQDGRACGVLRGGGGGGGSVDDDDGAREDRSSSPCGGEWVDVGAMLGAEVREFLCGCPAVRVEALWRDFLTWPEVRGRGGEEEARWRAVLGEFEGAGWVVEGGVLREGGDWVTRGFLRGDGGDVDGSGSDAGSGDSGVRGNSGSDATLVGSDEDEEAAILCMKALGLLHDLWDLGQAPGLNWFWFEYLDSPVSRDEDGNVDIQFWWELTWILEQELGVEAAGPRGDDSSESSSRKDNDPEMEQQWSDQDRPRSGSGDRYAEQQMPDDGHQAELRELHYDAEHIPRLGNDFHETGDADEDMEDVPQWLILFLLEDQNSKDGIMGRLRGGAGEDGKVEVSETKELWKLAKYYAEYHAKHFRDSSYHDDGFQGQEGNQHGRQFEGSRKIEEGPGRM</sequence>
<dbReference type="EMBL" id="BSXG01000081">
    <property type="protein sequence ID" value="GME38024.1"/>
    <property type="molecule type" value="Genomic_DNA"/>
</dbReference>
<evidence type="ECO:0000313" key="2">
    <source>
        <dbReference type="Proteomes" id="UP001165186"/>
    </source>
</evidence>
<comment type="caution">
    <text evidence="1">The sequence shown here is derived from an EMBL/GenBank/DDBJ whole genome shotgun (WGS) entry which is preliminary data.</text>
</comment>
<dbReference type="Proteomes" id="UP001165186">
    <property type="component" value="Unassembled WGS sequence"/>
</dbReference>
<gene>
    <name evidence="1" type="primary">g11603</name>
    <name evidence="1" type="ORF">NpPPO83_00011603</name>
</gene>
<reference evidence="1" key="1">
    <citation type="submission" date="2024-09" db="EMBL/GenBank/DDBJ databases">
        <title>Draft Genome Sequences of Neofusicoccum parvum.</title>
        <authorList>
            <person name="Ashida A."/>
            <person name="Camagna M."/>
            <person name="Tanaka A."/>
            <person name="Takemoto D."/>
        </authorList>
    </citation>
    <scope>NUCLEOTIDE SEQUENCE</scope>
    <source>
        <strain evidence="1">PPO83</strain>
    </source>
</reference>
<organism evidence="1 2">
    <name type="scientific">Neofusicoccum parvum</name>
    <dbReference type="NCBI Taxonomy" id="310453"/>
    <lineage>
        <taxon>Eukaryota</taxon>
        <taxon>Fungi</taxon>
        <taxon>Dikarya</taxon>
        <taxon>Ascomycota</taxon>
        <taxon>Pezizomycotina</taxon>
        <taxon>Dothideomycetes</taxon>
        <taxon>Dothideomycetes incertae sedis</taxon>
        <taxon>Botryosphaeriales</taxon>
        <taxon>Botryosphaeriaceae</taxon>
        <taxon>Neofusicoccum</taxon>
    </lineage>
</organism>
<accession>A0ACB5SFE8</accession>
<evidence type="ECO:0000313" key="1">
    <source>
        <dbReference type="EMBL" id="GME38024.1"/>
    </source>
</evidence>
<keyword evidence="2" id="KW-1185">Reference proteome</keyword>
<name>A0ACB5SFE8_9PEZI</name>
<proteinExistence type="predicted"/>